<reference evidence="1" key="1">
    <citation type="submission" date="2020-03" db="EMBL/GenBank/DDBJ databases">
        <title>The deep terrestrial virosphere.</title>
        <authorList>
            <person name="Holmfeldt K."/>
            <person name="Nilsson E."/>
            <person name="Simone D."/>
            <person name="Lopez-Fernandez M."/>
            <person name="Wu X."/>
            <person name="de Brujin I."/>
            <person name="Lundin D."/>
            <person name="Andersson A."/>
            <person name="Bertilsson S."/>
            <person name="Dopson M."/>
        </authorList>
    </citation>
    <scope>NUCLEOTIDE SEQUENCE</scope>
    <source>
        <strain evidence="1">MM415B01412</strain>
    </source>
</reference>
<proteinExistence type="predicted"/>
<gene>
    <name evidence="1" type="ORF">MM415B01412_0020</name>
</gene>
<dbReference type="EMBL" id="MT141337">
    <property type="protein sequence ID" value="QJA58738.1"/>
    <property type="molecule type" value="Genomic_DNA"/>
</dbReference>
<evidence type="ECO:0000313" key="1">
    <source>
        <dbReference type="EMBL" id="QJA58738.1"/>
    </source>
</evidence>
<accession>A0A6M3INN4</accession>
<dbReference type="AlphaFoldDB" id="A0A6M3INN4"/>
<sequence length="89" mass="10426">MVQRRQETQAVVFTDDHYMVLKWWKNDIDEERTVFDLSANVWDKIIDDLIDLEFLDIADRTVYKNKSAIGLSFVGEVALAAWRYKNGGQ</sequence>
<protein>
    <submittedName>
        <fullName evidence="1">Uncharacterized protein</fullName>
    </submittedName>
</protein>
<name>A0A6M3INN4_9ZZZZ</name>
<organism evidence="1">
    <name type="scientific">viral metagenome</name>
    <dbReference type="NCBI Taxonomy" id="1070528"/>
    <lineage>
        <taxon>unclassified sequences</taxon>
        <taxon>metagenomes</taxon>
        <taxon>organismal metagenomes</taxon>
    </lineage>
</organism>